<sequence length="468" mass="53098">MPQALSNNVCPILRRPFPTATTQRLRRNHARYQRPSLASTGHTPLGGAGNSQASRNCCVVPFTGNRCAVPFSSSAERSSGSQRERLTRRAHPRTPLPVVLRGEIQPPKAYRSDSSPLHQSAQHKPETGMFVTAIIVLSLSFLVVWAYQKLQPPPPKICGSPNGPPVTSPRIKLSDGRYLAYRERGVPKENSKYKIILVHGLDNSKDMIFVASQELIEELGIYILLFDRAGYGESDPNPKRSVKSEAFDIQELADQLQLGDTFYVLGFSMGGYPIWGCLKYIPHRLAGAALVAPVVNYWWPSFPSNLSREVFKKQFLRDQWSFRVAHYIPQLLYWWLTQKWFPSSSLIEDNPEISSMNDKAIIKKMSEIPTPHQNKVRQQGLFESLHRDLMVGFGTWEFDPMHLTNPLPQTSCSVHIWQGYEDRIVPAQLQRYVSSRLPWIQYHEVPDGGHLILYDTGIFDSVLRALLH</sequence>
<evidence type="ECO:0000313" key="2">
    <source>
        <dbReference type="Proteomes" id="UP001062846"/>
    </source>
</evidence>
<gene>
    <name evidence="1" type="ORF">RHMOL_Rhmol01G0280300</name>
</gene>
<reference evidence="1" key="1">
    <citation type="submission" date="2022-02" db="EMBL/GenBank/DDBJ databases">
        <title>Plant Genome Project.</title>
        <authorList>
            <person name="Zhang R.-G."/>
        </authorList>
    </citation>
    <scope>NUCLEOTIDE SEQUENCE</scope>
    <source>
        <strain evidence="1">AT1</strain>
    </source>
</reference>
<name>A0ACC0Q602_RHOML</name>
<dbReference type="Proteomes" id="UP001062846">
    <property type="component" value="Chromosome 1"/>
</dbReference>
<comment type="caution">
    <text evidence="1">The sequence shown here is derived from an EMBL/GenBank/DDBJ whole genome shotgun (WGS) entry which is preliminary data.</text>
</comment>
<accession>A0ACC0Q602</accession>
<proteinExistence type="predicted"/>
<evidence type="ECO:0000313" key="1">
    <source>
        <dbReference type="EMBL" id="KAI8573472.1"/>
    </source>
</evidence>
<organism evidence="1 2">
    <name type="scientific">Rhododendron molle</name>
    <name type="common">Chinese azalea</name>
    <name type="synonym">Azalea mollis</name>
    <dbReference type="NCBI Taxonomy" id="49168"/>
    <lineage>
        <taxon>Eukaryota</taxon>
        <taxon>Viridiplantae</taxon>
        <taxon>Streptophyta</taxon>
        <taxon>Embryophyta</taxon>
        <taxon>Tracheophyta</taxon>
        <taxon>Spermatophyta</taxon>
        <taxon>Magnoliopsida</taxon>
        <taxon>eudicotyledons</taxon>
        <taxon>Gunneridae</taxon>
        <taxon>Pentapetalae</taxon>
        <taxon>asterids</taxon>
        <taxon>Ericales</taxon>
        <taxon>Ericaceae</taxon>
        <taxon>Ericoideae</taxon>
        <taxon>Rhodoreae</taxon>
        <taxon>Rhododendron</taxon>
    </lineage>
</organism>
<keyword evidence="2" id="KW-1185">Reference proteome</keyword>
<dbReference type="EMBL" id="CM046388">
    <property type="protein sequence ID" value="KAI8573472.1"/>
    <property type="molecule type" value="Genomic_DNA"/>
</dbReference>
<protein>
    <submittedName>
        <fullName evidence="1">Uncharacterized protein</fullName>
    </submittedName>
</protein>